<accession>A0A0A9GHL9</accession>
<protein>
    <submittedName>
        <fullName evidence="1">Uncharacterized protein</fullName>
    </submittedName>
</protein>
<sequence>MLLLSLNKLVQMISGIQFVISGRRINLLCLNLSLKYTAILHRLLSLSFSLDLFFYRFTQTCHACLLAHQLLYLIFLMSDAQKLYRMLAPL</sequence>
<name>A0A0A9GHL9_ARUDO</name>
<proteinExistence type="predicted"/>
<evidence type="ECO:0000313" key="1">
    <source>
        <dbReference type="EMBL" id="JAE22939.1"/>
    </source>
</evidence>
<dbReference type="EMBL" id="GBRH01174957">
    <property type="protein sequence ID" value="JAE22939.1"/>
    <property type="molecule type" value="Transcribed_RNA"/>
</dbReference>
<organism evidence="1">
    <name type="scientific">Arundo donax</name>
    <name type="common">Giant reed</name>
    <name type="synonym">Donax arundinaceus</name>
    <dbReference type="NCBI Taxonomy" id="35708"/>
    <lineage>
        <taxon>Eukaryota</taxon>
        <taxon>Viridiplantae</taxon>
        <taxon>Streptophyta</taxon>
        <taxon>Embryophyta</taxon>
        <taxon>Tracheophyta</taxon>
        <taxon>Spermatophyta</taxon>
        <taxon>Magnoliopsida</taxon>
        <taxon>Liliopsida</taxon>
        <taxon>Poales</taxon>
        <taxon>Poaceae</taxon>
        <taxon>PACMAD clade</taxon>
        <taxon>Arundinoideae</taxon>
        <taxon>Arundineae</taxon>
        <taxon>Arundo</taxon>
    </lineage>
</organism>
<reference evidence="1" key="1">
    <citation type="submission" date="2014-09" db="EMBL/GenBank/DDBJ databases">
        <authorList>
            <person name="Magalhaes I.L.F."/>
            <person name="Oliveira U."/>
            <person name="Santos F.R."/>
            <person name="Vidigal T.H.D.A."/>
            <person name="Brescovit A.D."/>
            <person name="Santos A.J."/>
        </authorList>
    </citation>
    <scope>NUCLEOTIDE SEQUENCE</scope>
    <source>
        <tissue evidence="1">Shoot tissue taken approximately 20 cm above the soil surface</tissue>
    </source>
</reference>
<dbReference type="AlphaFoldDB" id="A0A0A9GHL9"/>
<reference evidence="1" key="2">
    <citation type="journal article" date="2015" name="Data Brief">
        <title>Shoot transcriptome of the giant reed, Arundo donax.</title>
        <authorList>
            <person name="Barrero R.A."/>
            <person name="Guerrero F.D."/>
            <person name="Moolhuijzen P."/>
            <person name="Goolsby J.A."/>
            <person name="Tidwell J."/>
            <person name="Bellgard S.E."/>
            <person name="Bellgard M.I."/>
        </authorList>
    </citation>
    <scope>NUCLEOTIDE SEQUENCE</scope>
    <source>
        <tissue evidence="1">Shoot tissue taken approximately 20 cm above the soil surface</tissue>
    </source>
</reference>